<dbReference type="InterPro" id="IPR046336">
    <property type="entry name" value="Lon_prtase_N_sf"/>
</dbReference>
<dbReference type="Proteomes" id="UP001296873">
    <property type="component" value="Unassembled WGS sequence"/>
</dbReference>
<dbReference type="RefSeq" id="WP_200344188.1">
    <property type="nucleotide sequence ID" value="NZ_NRRL01000180.1"/>
</dbReference>
<dbReference type="PROSITE" id="PS51787">
    <property type="entry name" value="LON_N"/>
    <property type="match status" value="1"/>
</dbReference>
<dbReference type="SMART" id="SM00464">
    <property type="entry name" value="LON"/>
    <property type="match status" value="1"/>
</dbReference>
<dbReference type="PANTHER" id="PTHR46732:SF8">
    <property type="entry name" value="ATP-DEPENDENT PROTEASE LA (LON) DOMAIN PROTEIN"/>
    <property type="match status" value="1"/>
</dbReference>
<protein>
    <recommendedName>
        <fullName evidence="1">Lon N-terminal domain-containing protein</fullName>
    </recommendedName>
</protein>
<dbReference type="EMBL" id="NRRL01000180">
    <property type="protein sequence ID" value="MBK1671383.1"/>
    <property type="molecule type" value="Genomic_DNA"/>
</dbReference>
<organism evidence="2 3">
    <name type="scientific">Rhodovibrio sodomensis</name>
    <dbReference type="NCBI Taxonomy" id="1088"/>
    <lineage>
        <taxon>Bacteria</taxon>
        <taxon>Pseudomonadati</taxon>
        <taxon>Pseudomonadota</taxon>
        <taxon>Alphaproteobacteria</taxon>
        <taxon>Rhodospirillales</taxon>
        <taxon>Rhodovibrionaceae</taxon>
        <taxon>Rhodovibrio</taxon>
    </lineage>
</organism>
<name>A0ABS1DMN2_9PROT</name>
<dbReference type="SUPFAM" id="SSF88697">
    <property type="entry name" value="PUA domain-like"/>
    <property type="match status" value="1"/>
</dbReference>
<dbReference type="Gene3D" id="2.30.130.40">
    <property type="entry name" value="LON domain-like"/>
    <property type="match status" value="1"/>
</dbReference>
<evidence type="ECO:0000313" key="3">
    <source>
        <dbReference type="Proteomes" id="UP001296873"/>
    </source>
</evidence>
<reference evidence="2 3" key="1">
    <citation type="journal article" date="2020" name="Microorganisms">
        <title>Osmotic Adaptation and Compatible Solute Biosynthesis of Phototrophic Bacteria as Revealed from Genome Analyses.</title>
        <authorList>
            <person name="Imhoff J.F."/>
            <person name="Rahn T."/>
            <person name="Kunzel S."/>
            <person name="Keller A."/>
            <person name="Neulinger S.C."/>
        </authorList>
    </citation>
    <scope>NUCLEOTIDE SEQUENCE [LARGE SCALE GENOMIC DNA]</scope>
    <source>
        <strain evidence="2 3">DSM 9895</strain>
    </source>
</reference>
<feature type="domain" description="Lon N-terminal" evidence="1">
    <location>
        <begin position="18"/>
        <end position="239"/>
    </location>
</feature>
<sequence length="253" mass="28313">MSSSHPFDPEYDELPGELPIFPLSGVLLLPGGRLPLNIFEPRYLNMVRDALRTQRLVGMVQPAVDDADQTARFGSFEVEDDEEAGYTATEPQETRFDAGAAPVYRTGCAGRIVSFSETDDGRYLVTLKGLLRFRIQEELTLKDGYRRVVPDYSPFASDLTPEQAAYFDRDRLLEALTYYFTQQGIEADWDAIREASNDRLVTSLAMVCPFSSAEKQALLEARDASQRAETMTTILEMAVLDRPAPEGRAASRH</sequence>
<dbReference type="Pfam" id="PF02190">
    <property type="entry name" value="LON_substr_bdg"/>
    <property type="match status" value="1"/>
</dbReference>
<comment type="caution">
    <text evidence="2">The sequence shown here is derived from an EMBL/GenBank/DDBJ whole genome shotgun (WGS) entry which is preliminary data.</text>
</comment>
<dbReference type="InterPro" id="IPR015947">
    <property type="entry name" value="PUA-like_sf"/>
</dbReference>
<proteinExistence type="predicted"/>
<accession>A0ABS1DMN2</accession>
<gene>
    <name evidence="2" type="ORF">CKO28_25615</name>
</gene>
<keyword evidence="3" id="KW-1185">Reference proteome</keyword>
<evidence type="ECO:0000259" key="1">
    <source>
        <dbReference type="PROSITE" id="PS51787"/>
    </source>
</evidence>
<dbReference type="InterPro" id="IPR003111">
    <property type="entry name" value="Lon_prtase_N"/>
</dbReference>
<dbReference type="PANTHER" id="PTHR46732">
    <property type="entry name" value="ATP-DEPENDENT PROTEASE LA (LON) DOMAIN PROTEIN"/>
    <property type="match status" value="1"/>
</dbReference>
<evidence type="ECO:0000313" key="2">
    <source>
        <dbReference type="EMBL" id="MBK1671383.1"/>
    </source>
</evidence>